<dbReference type="Pfam" id="PF13692">
    <property type="entry name" value="Glyco_trans_1_4"/>
    <property type="match status" value="1"/>
</dbReference>
<evidence type="ECO:0000313" key="1">
    <source>
        <dbReference type="EMBL" id="HEB45559.1"/>
    </source>
</evidence>
<comment type="caution">
    <text evidence="1">The sequence shown here is derived from an EMBL/GenBank/DDBJ whole genome shotgun (WGS) entry which is preliminary data.</text>
</comment>
<dbReference type="AlphaFoldDB" id="A0A7C1NYW0"/>
<name>A0A7C1NYW0_9HYPH</name>
<sequence>MHIVLATHTRIPALRYGGTERIIAWLGRALAEKGHVVGLLGPAGSTWHYGPLTVFDPDRPLEAQIPREADVFHSHIGLDPDFDGKACQTIHGNAAGARLHRNSIFVSANHAARHGGAAFVHNGLDPRVYPEPNLAHDGRSLAFLAKAAWKVKNVRGAVRVARKAGRRLDVLGGYRLNLKMGLRLTLDPNARFHGMVDDAGKAEVLGCSAGLLFPVRWHEPFGLAVIEAMYFGLPVFATPYGSLPELVPEHVGCLSVKGDVLAEAIRDIGRFDRAAIHGHFREHFTAERMTARYLSFYERIEAGESLHPATLMAPVAPHQGLLPWTD</sequence>
<gene>
    <name evidence="1" type="ORF">ENP70_18125</name>
</gene>
<organism evidence="1">
    <name type="scientific">Agrobacterium albertimagni</name>
    <dbReference type="NCBI Taxonomy" id="147266"/>
    <lineage>
        <taxon>Bacteria</taxon>
        <taxon>Pseudomonadati</taxon>
        <taxon>Pseudomonadota</taxon>
        <taxon>Alphaproteobacteria</taxon>
        <taxon>Hyphomicrobiales</taxon>
        <taxon>Rhizobiaceae</taxon>
        <taxon>Rhizobium/Agrobacterium group</taxon>
        <taxon>Agrobacterium</taxon>
    </lineage>
</organism>
<protein>
    <submittedName>
        <fullName evidence="1">Glycosyltransferase</fullName>
    </submittedName>
</protein>
<accession>A0A7C1NYW0</accession>
<dbReference type="Gene3D" id="3.40.50.2000">
    <property type="entry name" value="Glycogen Phosphorylase B"/>
    <property type="match status" value="2"/>
</dbReference>
<dbReference type="GO" id="GO:0016740">
    <property type="term" value="F:transferase activity"/>
    <property type="evidence" value="ECO:0007669"/>
    <property type="project" value="UniProtKB-KW"/>
</dbReference>
<dbReference type="SUPFAM" id="SSF53756">
    <property type="entry name" value="UDP-Glycosyltransferase/glycogen phosphorylase"/>
    <property type="match status" value="1"/>
</dbReference>
<reference evidence="1" key="1">
    <citation type="journal article" date="2020" name="mSystems">
        <title>Genome- and Community-Level Interaction Insights into Carbon Utilization and Element Cycling Functions of Hydrothermarchaeota in Hydrothermal Sediment.</title>
        <authorList>
            <person name="Zhou Z."/>
            <person name="Liu Y."/>
            <person name="Xu W."/>
            <person name="Pan J."/>
            <person name="Luo Z.H."/>
            <person name="Li M."/>
        </authorList>
    </citation>
    <scope>NUCLEOTIDE SEQUENCE [LARGE SCALE GENOMIC DNA]</scope>
    <source>
        <strain evidence="1">SpSt-243</strain>
    </source>
</reference>
<dbReference type="PANTHER" id="PTHR12526">
    <property type="entry name" value="GLYCOSYLTRANSFERASE"/>
    <property type="match status" value="1"/>
</dbReference>
<proteinExistence type="predicted"/>
<keyword evidence="1" id="KW-0808">Transferase</keyword>
<dbReference type="PANTHER" id="PTHR12526:SF595">
    <property type="entry name" value="BLL5217 PROTEIN"/>
    <property type="match status" value="1"/>
</dbReference>
<dbReference type="EMBL" id="DSKI01000928">
    <property type="protein sequence ID" value="HEB45559.1"/>
    <property type="molecule type" value="Genomic_DNA"/>
</dbReference>